<reference evidence="2" key="1">
    <citation type="journal article" date="2019" name="Int. J. Syst. Evol. Microbiol.">
        <title>The Global Catalogue of Microorganisms (GCM) 10K type strain sequencing project: providing services to taxonomists for standard genome sequencing and annotation.</title>
        <authorList>
            <consortium name="The Broad Institute Genomics Platform"/>
            <consortium name="The Broad Institute Genome Sequencing Center for Infectious Disease"/>
            <person name="Wu L."/>
            <person name="Ma J."/>
        </authorList>
    </citation>
    <scope>NUCLEOTIDE SEQUENCE [LARGE SCALE GENOMIC DNA]</scope>
    <source>
        <strain evidence="2">IBRC-M 10987</strain>
    </source>
</reference>
<dbReference type="EMBL" id="JBHSAM010000036">
    <property type="protein sequence ID" value="MFC4103611.1"/>
    <property type="molecule type" value="Genomic_DNA"/>
</dbReference>
<comment type="caution">
    <text evidence="1">The sequence shown here is derived from an EMBL/GenBank/DDBJ whole genome shotgun (WGS) entry which is preliminary data.</text>
</comment>
<keyword evidence="2" id="KW-1185">Reference proteome</keyword>
<organism evidence="1 2">
    <name type="scientific">Paenibacillus xanthanilyticus</name>
    <dbReference type="NCBI Taxonomy" id="1783531"/>
    <lineage>
        <taxon>Bacteria</taxon>
        <taxon>Bacillati</taxon>
        <taxon>Bacillota</taxon>
        <taxon>Bacilli</taxon>
        <taxon>Bacillales</taxon>
        <taxon>Paenibacillaceae</taxon>
        <taxon>Paenibacillus</taxon>
    </lineage>
</organism>
<protein>
    <submittedName>
        <fullName evidence="1">Phage portal protein</fullName>
    </submittedName>
</protein>
<dbReference type="RefSeq" id="WP_377722193.1">
    <property type="nucleotide sequence ID" value="NZ_JBHSAM010000036.1"/>
</dbReference>
<dbReference type="Proteomes" id="UP001595715">
    <property type="component" value="Unassembled WGS sequence"/>
</dbReference>
<accession>A0ABV8KC51</accession>
<evidence type="ECO:0000313" key="2">
    <source>
        <dbReference type="Proteomes" id="UP001595715"/>
    </source>
</evidence>
<evidence type="ECO:0000313" key="1">
    <source>
        <dbReference type="EMBL" id="MFC4103611.1"/>
    </source>
</evidence>
<name>A0ABV8KC51_9BACL</name>
<proteinExistence type="predicted"/>
<sequence>MSRLFEVGASYPPLADIERIAKYKRFRTIFDGKQAEIYERASALLKDTPHAAQLNKLFIAVNIVDVLVTKPADLMVGEPPTYESGGKDDTVEQQRLNSIVEENDLNTLIHESVTGGGIRGDSWLKTYFATRQDVSETVAADLTPPDTAPEPIIEAVDAAIVFPELSRGSRKRFKAVNIAYVEWMMVSMQPGLEKYLTKKNDRYAEIPFLVVERHIPGYIVYERYRLSENGVDTRFDYPVSLFRIEEKVATGREVDVIETGIPELLVQHIPYKTVDDDWRGIGGIEKIESVLAAINDRIVQIDYILWKHSDPTAYGPELPTDESGGVRATGRYIPVGKDEATPGYMTWNSQLEGAFKELDILLGIVYQMSETPQWLFGTTLAEDKGGSGTSHTDGAAIKARFMPILSKVKRIRNHVDRAVRDALWIAMKLENVANEGVKGFEPYKPVYPKINWRDGIPRDEKGEAEVYALRTGNKPTLDVKSALKRMDGINDEQADRILDAMKDDEERVNGVVDGTVFNEGAGGEA</sequence>
<gene>
    <name evidence="1" type="ORF">ACFOZ8_28735</name>
</gene>